<dbReference type="EMBL" id="JASSZA010000011">
    <property type="protein sequence ID" value="KAK2098131.1"/>
    <property type="molecule type" value="Genomic_DNA"/>
</dbReference>
<feature type="region of interest" description="Disordered" evidence="1">
    <location>
        <begin position="89"/>
        <end position="142"/>
    </location>
</feature>
<evidence type="ECO:0000256" key="1">
    <source>
        <dbReference type="SAM" id="MobiDB-lite"/>
    </source>
</evidence>
<reference evidence="2 3" key="1">
    <citation type="submission" date="2023-05" db="EMBL/GenBank/DDBJ databases">
        <title>B98-5 Cell Line De Novo Hybrid Assembly: An Optical Mapping Approach.</title>
        <authorList>
            <person name="Kananen K."/>
            <person name="Auerbach J.A."/>
            <person name="Kautto E."/>
            <person name="Blachly J.S."/>
        </authorList>
    </citation>
    <scope>NUCLEOTIDE SEQUENCE [LARGE SCALE GENOMIC DNA]</scope>
    <source>
        <strain evidence="2">B95-8</strain>
        <tissue evidence="2">Cell line</tissue>
    </source>
</reference>
<name>A0ABQ9UM25_SAGOE</name>
<feature type="compositionally biased region" description="Acidic residues" evidence="1">
    <location>
        <begin position="52"/>
        <end position="61"/>
    </location>
</feature>
<accession>A0ABQ9UM25</accession>
<comment type="caution">
    <text evidence="2">The sequence shown here is derived from an EMBL/GenBank/DDBJ whole genome shotgun (WGS) entry which is preliminary data.</text>
</comment>
<feature type="region of interest" description="Disordered" evidence="1">
    <location>
        <begin position="36"/>
        <end position="72"/>
    </location>
</feature>
<sequence>MRTRSSTSALGLRLHLGPAGLLSQTAEVALDLVGDKTLTSEKMDEGQQSSGEDMEISDEEMPSASISSAHCPKPMVVAPGLGGMAASSMLAPTLQLPPPPGFPSLPQPPPPPPLQPDFPVHPTITSSPPCCDSASTTPASTT</sequence>
<evidence type="ECO:0000313" key="3">
    <source>
        <dbReference type="Proteomes" id="UP001266305"/>
    </source>
</evidence>
<organism evidence="2 3">
    <name type="scientific">Saguinus oedipus</name>
    <name type="common">Cotton-top tamarin</name>
    <name type="synonym">Oedipomidas oedipus</name>
    <dbReference type="NCBI Taxonomy" id="9490"/>
    <lineage>
        <taxon>Eukaryota</taxon>
        <taxon>Metazoa</taxon>
        <taxon>Chordata</taxon>
        <taxon>Craniata</taxon>
        <taxon>Vertebrata</taxon>
        <taxon>Euteleostomi</taxon>
        <taxon>Mammalia</taxon>
        <taxon>Eutheria</taxon>
        <taxon>Euarchontoglires</taxon>
        <taxon>Primates</taxon>
        <taxon>Haplorrhini</taxon>
        <taxon>Platyrrhini</taxon>
        <taxon>Cebidae</taxon>
        <taxon>Callitrichinae</taxon>
        <taxon>Saguinus</taxon>
    </lineage>
</organism>
<evidence type="ECO:0000313" key="2">
    <source>
        <dbReference type="EMBL" id="KAK2098131.1"/>
    </source>
</evidence>
<protein>
    <submittedName>
        <fullName evidence="2">Uncharacterized protein</fullName>
    </submittedName>
</protein>
<feature type="compositionally biased region" description="Polar residues" evidence="1">
    <location>
        <begin position="123"/>
        <end position="142"/>
    </location>
</feature>
<gene>
    <name evidence="2" type="ORF">P7K49_023582</name>
</gene>
<dbReference type="Proteomes" id="UP001266305">
    <property type="component" value="Unassembled WGS sequence"/>
</dbReference>
<feature type="compositionally biased region" description="Pro residues" evidence="1">
    <location>
        <begin position="95"/>
        <end position="116"/>
    </location>
</feature>
<keyword evidence="3" id="KW-1185">Reference proteome</keyword>
<proteinExistence type="predicted"/>